<keyword evidence="2" id="KW-1185">Reference proteome</keyword>
<sequence>MNHSSPKPSPLQGLLIEKKIKCPACLDIFRTNFFLPKNLKARLFYSDGQTDISPITHPTTITNCAFCGFIFSIEPATHGTNQTKTTPPETFLSAPANPVGKPTKIKDYLLFLRRGVAANLKEEFVARKHLWWWLNNKREESSPLDHCLEDIWYQNMEKMLRIMDCEAIDKPAMKAELLRNIRMYDQCLNTLNKHEDKIPDNFKNQLKEQCSQKNPFRVKLQTDGFGEDNKHQEEGHKWTNPFIEVSIYKNEDMED</sequence>
<organism evidence="1 2">
    <name type="scientific">Marinilabilia rubra</name>
    <dbReference type="NCBI Taxonomy" id="2162893"/>
    <lineage>
        <taxon>Bacteria</taxon>
        <taxon>Pseudomonadati</taxon>
        <taxon>Bacteroidota</taxon>
        <taxon>Bacteroidia</taxon>
        <taxon>Marinilabiliales</taxon>
        <taxon>Marinilabiliaceae</taxon>
        <taxon>Marinilabilia</taxon>
    </lineage>
</organism>
<gene>
    <name evidence="1" type="ORF">DDZ16_20405</name>
</gene>
<comment type="caution">
    <text evidence="1">The sequence shown here is derived from an EMBL/GenBank/DDBJ whole genome shotgun (WGS) entry which is preliminary data.</text>
</comment>
<name>A0A2U2B362_9BACT</name>
<proteinExistence type="predicted"/>
<evidence type="ECO:0000313" key="2">
    <source>
        <dbReference type="Proteomes" id="UP000244956"/>
    </source>
</evidence>
<dbReference type="Proteomes" id="UP000244956">
    <property type="component" value="Unassembled WGS sequence"/>
</dbReference>
<dbReference type="AlphaFoldDB" id="A0A2U2B362"/>
<evidence type="ECO:0000313" key="1">
    <source>
        <dbReference type="EMBL" id="PWD97503.1"/>
    </source>
</evidence>
<dbReference type="EMBL" id="QEWP01000037">
    <property type="protein sequence ID" value="PWD97503.1"/>
    <property type="molecule type" value="Genomic_DNA"/>
</dbReference>
<protein>
    <recommendedName>
        <fullName evidence="3">DUF2225 domain-containing protein</fullName>
    </recommendedName>
</protein>
<accession>A0A2U2B362</accession>
<reference evidence="1 2" key="1">
    <citation type="submission" date="2018-05" db="EMBL/GenBank/DDBJ databases">
        <title>Marinilabilia rubrum sp. nov., isolated from saltern sediment.</title>
        <authorList>
            <person name="Zhang R."/>
        </authorList>
    </citation>
    <scope>NUCLEOTIDE SEQUENCE [LARGE SCALE GENOMIC DNA]</scope>
    <source>
        <strain evidence="1 2">WTE16</strain>
    </source>
</reference>
<dbReference type="RefSeq" id="WP_146192275.1">
    <property type="nucleotide sequence ID" value="NZ_QEWP01000037.1"/>
</dbReference>
<evidence type="ECO:0008006" key="3">
    <source>
        <dbReference type="Google" id="ProtNLM"/>
    </source>
</evidence>